<keyword evidence="1" id="KW-1133">Transmembrane helix</keyword>
<name>A0A8S1N9X8_9CILI</name>
<evidence type="ECO:0000256" key="1">
    <source>
        <dbReference type="SAM" id="Phobius"/>
    </source>
</evidence>
<protein>
    <submittedName>
        <fullName evidence="2">Uncharacterized protein</fullName>
    </submittedName>
</protein>
<proteinExistence type="predicted"/>
<reference evidence="2" key="1">
    <citation type="submission" date="2021-01" db="EMBL/GenBank/DDBJ databases">
        <authorList>
            <consortium name="Genoscope - CEA"/>
            <person name="William W."/>
        </authorList>
    </citation>
    <scope>NUCLEOTIDE SEQUENCE</scope>
</reference>
<organism evidence="2 3">
    <name type="scientific">Paramecium sonneborni</name>
    <dbReference type="NCBI Taxonomy" id="65129"/>
    <lineage>
        <taxon>Eukaryota</taxon>
        <taxon>Sar</taxon>
        <taxon>Alveolata</taxon>
        <taxon>Ciliophora</taxon>
        <taxon>Intramacronucleata</taxon>
        <taxon>Oligohymenophorea</taxon>
        <taxon>Peniculida</taxon>
        <taxon>Parameciidae</taxon>
        <taxon>Paramecium</taxon>
    </lineage>
</organism>
<evidence type="ECO:0000313" key="3">
    <source>
        <dbReference type="Proteomes" id="UP000692954"/>
    </source>
</evidence>
<dbReference type="AlphaFoldDB" id="A0A8S1N9X8"/>
<accession>A0A8S1N9X8</accession>
<comment type="caution">
    <text evidence="2">The sequence shown here is derived from an EMBL/GenBank/DDBJ whole genome shotgun (WGS) entry which is preliminary data.</text>
</comment>
<feature type="transmembrane region" description="Helical" evidence="1">
    <location>
        <begin position="6"/>
        <end position="28"/>
    </location>
</feature>
<keyword evidence="1" id="KW-0472">Membrane</keyword>
<keyword evidence="3" id="KW-1185">Reference proteome</keyword>
<sequence length="36" mass="4282">MSFKLFPLYIKILSIKNLVIIYSISLLIQNHSQQKF</sequence>
<evidence type="ECO:0000313" key="2">
    <source>
        <dbReference type="EMBL" id="CAD8088922.1"/>
    </source>
</evidence>
<keyword evidence="1" id="KW-0812">Transmembrane</keyword>
<gene>
    <name evidence="2" type="ORF">PSON_ATCC_30995.1.T0530172</name>
</gene>
<dbReference type="Proteomes" id="UP000692954">
    <property type="component" value="Unassembled WGS sequence"/>
</dbReference>
<dbReference type="EMBL" id="CAJJDN010000053">
    <property type="protein sequence ID" value="CAD8088922.1"/>
    <property type="molecule type" value="Genomic_DNA"/>
</dbReference>